<comment type="caution">
    <text evidence="2">The sequence shown here is derived from an EMBL/GenBank/DDBJ whole genome shotgun (WGS) entry which is preliminary data.</text>
</comment>
<evidence type="ECO:0000313" key="2">
    <source>
        <dbReference type="EMBL" id="KAF5828591.1"/>
    </source>
</evidence>
<feature type="region of interest" description="Disordered" evidence="1">
    <location>
        <begin position="1"/>
        <end position="91"/>
    </location>
</feature>
<proteinExistence type="predicted"/>
<dbReference type="Proteomes" id="UP000815325">
    <property type="component" value="Unassembled WGS sequence"/>
</dbReference>
<sequence>MATPTSPMQTDPPSGEPLSIQEMVRRQQLQQQQAAGTAPGSATQQQTEAERIAEDAQRQLDEAELMRLSAEEQPQSHAFHSTPTVPMPPFEIGNNMEPDMYVMILQSWAATALR</sequence>
<evidence type="ECO:0000313" key="3">
    <source>
        <dbReference type="Proteomes" id="UP000815325"/>
    </source>
</evidence>
<keyword evidence="3" id="KW-1185">Reference proteome</keyword>
<feature type="compositionally biased region" description="Basic and acidic residues" evidence="1">
    <location>
        <begin position="48"/>
        <end position="65"/>
    </location>
</feature>
<feature type="compositionally biased region" description="Polar residues" evidence="1">
    <location>
        <begin position="1"/>
        <end position="12"/>
    </location>
</feature>
<gene>
    <name evidence="2" type="ORF">DUNSADRAFT_17381</name>
</gene>
<evidence type="ECO:0000256" key="1">
    <source>
        <dbReference type="SAM" id="MobiDB-lite"/>
    </source>
</evidence>
<feature type="compositionally biased region" description="Polar residues" evidence="1">
    <location>
        <begin position="72"/>
        <end position="84"/>
    </location>
</feature>
<feature type="compositionally biased region" description="Low complexity" evidence="1">
    <location>
        <begin position="27"/>
        <end position="47"/>
    </location>
</feature>
<name>A0ABQ7G1V5_DUNSA</name>
<evidence type="ECO:0008006" key="4">
    <source>
        <dbReference type="Google" id="ProtNLM"/>
    </source>
</evidence>
<organism evidence="2 3">
    <name type="scientific">Dunaliella salina</name>
    <name type="common">Green alga</name>
    <name type="synonym">Protococcus salinus</name>
    <dbReference type="NCBI Taxonomy" id="3046"/>
    <lineage>
        <taxon>Eukaryota</taxon>
        <taxon>Viridiplantae</taxon>
        <taxon>Chlorophyta</taxon>
        <taxon>core chlorophytes</taxon>
        <taxon>Chlorophyceae</taxon>
        <taxon>CS clade</taxon>
        <taxon>Chlamydomonadales</taxon>
        <taxon>Dunaliellaceae</taxon>
        <taxon>Dunaliella</taxon>
    </lineage>
</organism>
<dbReference type="EMBL" id="MU070276">
    <property type="protein sequence ID" value="KAF5828591.1"/>
    <property type="molecule type" value="Genomic_DNA"/>
</dbReference>
<accession>A0ABQ7G1V5</accession>
<reference evidence="2" key="1">
    <citation type="submission" date="2020-06" db="EMBL/GenBank/DDBJ databases">
        <authorList>
            <consortium name="DOE Joint Genome Institute"/>
            <person name="Calhoun S."/>
            <person name="Polle J.E."/>
            <person name="Mckie-Krisberg Z."/>
            <person name="Prochnik S."/>
            <person name="Neofotis P."/>
            <person name="Yim W.C."/>
            <person name="Hathwaik L.T."/>
            <person name="Jenkins J."/>
            <person name="Molina H."/>
            <person name="Bunkenborg J."/>
            <person name="Grigoriev I.V."/>
            <person name="Barry K."/>
            <person name="Schmutz J."/>
            <person name="Jin E."/>
            <person name="Cushman J.C."/>
            <person name="Magnuson J.K."/>
        </authorList>
    </citation>
    <scope>NUCLEOTIDE SEQUENCE</scope>
    <source>
        <strain evidence="2">CCAP 19/18</strain>
    </source>
</reference>
<protein>
    <recommendedName>
        <fullName evidence="4">Encoded protein</fullName>
    </recommendedName>
</protein>